<accession>A0A1B0BNI0</accession>
<protein>
    <submittedName>
        <fullName evidence="3">Uncharacterized protein</fullName>
    </submittedName>
</protein>
<name>A0A1B0BNI0_9MUSC</name>
<organism evidence="3 4">
    <name type="scientific">Glossina palpalis gambiensis</name>
    <dbReference type="NCBI Taxonomy" id="67801"/>
    <lineage>
        <taxon>Eukaryota</taxon>
        <taxon>Metazoa</taxon>
        <taxon>Ecdysozoa</taxon>
        <taxon>Arthropoda</taxon>
        <taxon>Hexapoda</taxon>
        <taxon>Insecta</taxon>
        <taxon>Pterygota</taxon>
        <taxon>Neoptera</taxon>
        <taxon>Endopterygota</taxon>
        <taxon>Diptera</taxon>
        <taxon>Brachycera</taxon>
        <taxon>Muscomorpha</taxon>
        <taxon>Hippoboscoidea</taxon>
        <taxon>Glossinidae</taxon>
        <taxon>Glossina</taxon>
    </lineage>
</organism>
<keyword evidence="2" id="KW-0472">Membrane</keyword>
<proteinExistence type="predicted"/>
<evidence type="ECO:0000256" key="2">
    <source>
        <dbReference type="SAM" id="Phobius"/>
    </source>
</evidence>
<feature type="transmembrane region" description="Helical" evidence="2">
    <location>
        <begin position="31"/>
        <end position="54"/>
    </location>
</feature>
<dbReference type="AlphaFoldDB" id="A0A1B0BNI0"/>
<dbReference type="Proteomes" id="UP000092460">
    <property type="component" value="Unassembled WGS sequence"/>
</dbReference>
<feature type="compositionally biased region" description="Basic residues" evidence="1">
    <location>
        <begin position="59"/>
        <end position="72"/>
    </location>
</feature>
<evidence type="ECO:0000313" key="4">
    <source>
        <dbReference type="Proteomes" id="UP000092460"/>
    </source>
</evidence>
<evidence type="ECO:0000313" key="3">
    <source>
        <dbReference type="EnsemblMetazoa" id="GPPI035637-PA"/>
    </source>
</evidence>
<evidence type="ECO:0000256" key="1">
    <source>
        <dbReference type="SAM" id="MobiDB-lite"/>
    </source>
</evidence>
<dbReference type="VEuPathDB" id="VectorBase:GPPI035637"/>
<feature type="region of interest" description="Disordered" evidence="1">
    <location>
        <begin position="51"/>
        <end position="72"/>
    </location>
</feature>
<keyword evidence="4" id="KW-1185">Reference proteome</keyword>
<dbReference type="EMBL" id="JXJN01017401">
    <property type="status" value="NOT_ANNOTATED_CDS"/>
    <property type="molecule type" value="Genomic_DNA"/>
</dbReference>
<keyword evidence="2" id="KW-0812">Transmembrane</keyword>
<reference evidence="4" key="1">
    <citation type="submission" date="2015-01" db="EMBL/GenBank/DDBJ databases">
        <authorList>
            <person name="Aksoy S."/>
            <person name="Warren W."/>
            <person name="Wilson R.K."/>
        </authorList>
    </citation>
    <scope>NUCLEOTIDE SEQUENCE [LARGE SCALE GENOMIC DNA]</scope>
    <source>
        <strain evidence="4">IAEA</strain>
    </source>
</reference>
<reference evidence="3" key="2">
    <citation type="submission" date="2020-05" db="UniProtKB">
        <authorList>
            <consortium name="EnsemblMetazoa"/>
        </authorList>
    </citation>
    <scope>IDENTIFICATION</scope>
    <source>
        <strain evidence="3">IAEA</strain>
    </source>
</reference>
<keyword evidence="2" id="KW-1133">Transmembrane helix</keyword>
<sequence>MTLPFRNILVWCLQVARRNCATDPERLHIQLLLNIVILLPIALFPIPIGGHYNAQPHTGQKKTKRKRKFLPN</sequence>
<dbReference type="EnsemblMetazoa" id="GPPI035637-RA">
    <property type="protein sequence ID" value="GPPI035637-PA"/>
    <property type="gene ID" value="GPPI035637"/>
</dbReference>